<gene>
    <name evidence="2" type="ORF">CL55_00000350</name>
</gene>
<reference evidence="2 3" key="1">
    <citation type="submission" date="2014-03" db="EMBL/GenBank/DDBJ databases">
        <title>Genome of Polynucleobacter strain MWH-MoK4.</title>
        <authorList>
            <person name="Hahn M.W."/>
        </authorList>
    </citation>
    <scope>NUCLEOTIDE SEQUENCE [LARGE SCALE GENOMIC DNA]</scope>
    <source>
        <strain evidence="2 3">MWH-MoK4</strain>
    </source>
</reference>
<dbReference type="PROSITE" id="PS51186">
    <property type="entry name" value="GNAT"/>
    <property type="match status" value="1"/>
</dbReference>
<dbReference type="STRING" id="1835254.CL55_00000350"/>
<dbReference type="CDD" id="cd04301">
    <property type="entry name" value="NAT_SF"/>
    <property type="match status" value="1"/>
</dbReference>
<dbReference type="PATRIC" id="fig|576611.7.peg.34"/>
<dbReference type="HOGENOM" id="CLU_091349_0_1_4"/>
<evidence type="ECO:0000313" key="2">
    <source>
        <dbReference type="EMBL" id="AKD24368.1"/>
    </source>
</evidence>
<proteinExistence type="predicted"/>
<name>A0A0E3V075_9BURK</name>
<evidence type="ECO:0000259" key="1">
    <source>
        <dbReference type="PROSITE" id="PS51186"/>
    </source>
</evidence>
<dbReference type="OrthoDB" id="9178559at2"/>
<dbReference type="GO" id="GO:0016747">
    <property type="term" value="F:acyltransferase activity, transferring groups other than amino-acyl groups"/>
    <property type="evidence" value="ECO:0007669"/>
    <property type="project" value="InterPro"/>
</dbReference>
<dbReference type="EMBL" id="CP007501">
    <property type="protein sequence ID" value="AKD24368.1"/>
    <property type="molecule type" value="Genomic_DNA"/>
</dbReference>
<keyword evidence="2" id="KW-0689">Ribosomal protein</keyword>
<dbReference type="GO" id="GO:0005840">
    <property type="term" value="C:ribosome"/>
    <property type="evidence" value="ECO:0007669"/>
    <property type="project" value="UniProtKB-KW"/>
</dbReference>
<dbReference type="SUPFAM" id="SSF55729">
    <property type="entry name" value="Acyl-CoA N-acyltransferases (Nat)"/>
    <property type="match status" value="1"/>
</dbReference>
<protein>
    <submittedName>
        <fullName evidence="2">Acetyltransferase, including N-acetylase of ribosomal protein</fullName>
    </submittedName>
</protein>
<dbReference type="Gene3D" id="3.40.630.30">
    <property type="match status" value="1"/>
</dbReference>
<dbReference type="InterPro" id="IPR000182">
    <property type="entry name" value="GNAT_dom"/>
</dbReference>
<evidence type="ECO:0000313" key="3">
    <source>
        <dbReference type="Proteomes" id="UP000061135"/>
    </source>
</evidence>
<feature type="domain" description="N-acetyltransferase" evidence="1">
    <location>
        <begin position="21"/>
        <end position="176"/>
    </location>
</feature>
<accession>A0A0E3V075</accession>
<dbReference type="RefSeq" id="WP_046329366.1">
    <property type="nucleotide sequence ID" value="NZ_CP007501.1"/>
</dbReference>
<dbReference type="InterPro" id="IPR016181">
    <property type="entry name" value="Acyl_CoA_acyltransferase"/>
</dbReference>
<dbReference type="KEGG" id="pdq:CL55_00000350"/>
<dbReference type="Pfam" id="PF00583">
    <property type="entry name" value="Acetyltransf_1"/>
    <property type="match status" value="1"/>
</dbReference>
<sequence length="219" mass="24521">MHNKLANSHLPGKPYTAGLAVPVRELHAGHRERILQHLLLLNEEDRRLRFGTQTSDEVIHNYVENLDFNRDTIFGSFDSQLKLIGMAHLAYLPKTKGQPLAAEFGVSVLPNGRGQGIGTALLARASVHSRNTRIETLYVHCLANNRAMMHLAQKAGMLVEYAYGDADAYLKLPPANSSTIVEEAANEQWADFDYALKENFKRSNDAWSWFLGKPVVRPT</sequence>
<dbReference type="AlphaFoldDB" id="A0A0E3V075"/>
<keyword evidence="3" id="KW-1185">Reference proteome</keyword>
<dbReference type="Proteomes" id="UP000061135">
    <property type="component" value="Chromosome"/>
</dbReference>
<keyword evidence="2" id="KW-0687">Ribonucleoprotein</keyword>
<organism evidence="2 3">
    <name type="scientific">Polynucleobacter duraquae</name>
    <dbReference type="NCBI Taxonomy" id="1835254"/>
    <lineage>
        <taxon>Bacteria</taxon>
        <taxon>Pseudomonadati</taxon>
        <taxon>Pseudomonadota</taxon>
        <taxon>Betaproteobacteria</taxon>
        <taxon>Burkholderiales</taxon>
        <taxon>Burkholderiaceae</taxon>
        <taxon>Polynucleobacter</taxon>
    </lineage>
</organism>